<keyword evidence="3 6" id="KW-0378">Hydrolase</keyword>
<dbReference type="PANTHER" id="PTHR43772">
    <property type="entry name" value="ENDO-1,4-BETA-XYLANASE"/>
    <property type="match status" value="1"/>
</dbReference>
<keyword evidence="7" id="KW-0732">Signal</keyword>
<protein>
    <recommendedName>
        <fullName evidence="10">Glycosyl hydrolase family 43</fullName>
    </recommendedName>
</protein>
<dbReference type="RefSeq" id="WP_235525942.1">
    <property type="nucleotide sequence ID" value="NZ_JAVDRL010000018.1"/>
</dbReference>
<proteinExistence type="inferred from homology"/>
<dbReference type="PANTHER" id="PTHR43772:SF2">
    <property type="entry name" value="PUTATIVE (AFU_ORTHOLOGUE AFUA_2G04480)-RELATED"/>
    <property type="match status" value="1"/>
</dbReference>
<sequence>MKRNLSLALACWAALAAGGAPSVGQSAGPEPVIVNRGNPLFRDRFTADPAPLVVGDTLYLYTGHDEARGDEMFTMRDWLVFSTKDMKTWTPHAPIMKATDFKWAKSDAWASQAIEKNGKFYFYAAVAHDDSHPGMAIGVAVSDRPTGPFTDARGSALITNQMTPEGTHSWEDIDPTVFTDDDGVTWIAWGNRDCYIAKLKANMTEIDGPIRKITPPHYEEGPWLHKRGDLYYLIYASLDRKTQSAEHTSYATATSLNGPWTYRGELTQSAKNSFTIHAGVAEFKGQAYIFLHNATLTIGDQGGAVGRRAVTVEYLHYNPDGTLKPVVQTEAGVSVPPPPAN</sequence>
<keyword evidence="5 6" id="KW-0326">Glycosidase</keyword>
<keyword evidence="2" id="KW-0858">Xylan degradation</keyword>
<accession>A0ABU1N6G6</accession>
<keyword evidence="4" id="KW-0119">Carbohydrate metabolism</keyword>
<reference evidence="8 9" key="1">
    <citation type="submission" date="2023-07" db="EMBL/GenBank/DDBJ databases">
        <title>Sorghum-associated microbial communities from plants grown in Nebraska, USA.</title>
        <authorList>
            <person name="Schachtman D."/>
        </authorList>
    </citation>
    <scope>NUCLEOTIDE SEQUENCE [LARGE SCALE GENOMIC DNA]</scope>
    <source>
        <strain evidence="8 9">DS2154</strain>
    </source>
</reference>
<dbReference type="EMBL" id="JAVDRL010000018">
    <property type="protein sequence ID" value="MDR6534054.1"/>
    <property type="molecule type" value="Genomic_DNA"/>
</dbReference>
<evidence type="ECO:0000313" key="8">
    <source>
        <dbReference type="EMBL" id="MDR6534054.1"/>
    </source>
</evidence>
<evidence type="ECO:0000256" key="5">
    <source>
        <dbReference type="ARBA" id="ARBA00023295"/>
    </source>
</evidence>
<evidence type="ECO:0000256" key="6">
    <source>
        <dbReference type="RuleBase" id="RU361187"/>
    </source>
</evidence>
<comment type="caution">
    <text evidence="8">The sequence shown here is derived from an EMBL/GenBank/DDBJ whole genome shotgun (WGS) entry which is preliminary data.</text>
</comment>
<gene>
    <name evidence="8" type="ORF">J2800_004824</name>
</gene>
<evidence type="ECO:0000256" key="2">
    <source>
        <dbReference type="ARBA" id="ARBA00022651"/>
    </source>
</evidence>
<feature type="signal peptide" evidence="7">
    <location>
        <begin position="1"/>
        <end position="16"/>
    </location>
</feature>
<keyword evidence="2" id="KW-0624">Polysaccharide degradation</keyword>
<dbReference type="Proteomes" id="UP001262754">
    <property type="component" value="Unassembled WGS sequence"/>
</dbReference>
<evidence type="ECO:0008006" key="10">
    <source>
        <dbReference type="Google" id="ProtNLM"/>
    </source>
</evidence>
<evidence type="ECO:0000256" key="7">
    <source>
        <dbReference type="SAM" id="SignalP"/>
    </source>
</evidence>
<dbReference type="InterPro" id="IPR023296">
    <property type="entry name" value="Glyco_hydro_beta-prop_sf"/>
</dbReference>
<dbReference type="CDD" id="cd18618">
    <property type="entry name" value="GH43_Xsa43E-like"/>
    <property type="match status" value="1"/>
</dbReference>
<dbReference type="Pfam" id="PF04616">
    <property type="entry name" value="Glyco_hydro_43"/>
    <property type="match status" value="1"/>
</dbReference>
<evidence type="ECO:0000313" key="9">
    <source>
        <dbReference type="Proteomes" id="UP001262754"/>
    </source>
</evidence>
<evidence type="ECO:0000256" key="1">
    <source>
        <dbReference type="ARBA" id="ARBA00009865"/>
    </source>
</evidence>
<dbReference type="Gene3D" id="2.115.10.20">
    <property type="entry name" value="Glycosyl hydrolase domain, family 43"/>
    <property type="match status" value="1"/>
</dbReference>
<comment type="similarity">
    <text evidence="1 6">Belongs to the glycosyl hydrolase 43 family.</text>
</comment>
<dbReference type="SUPFAM" id="SSF75005">
    <property type="entry name" value="Arabinanase/levansucrase/invertase"/>
    <property type="match status" value="1"/>
</dbReference>
<organism evidence="8 9">
    <name type="scientific">Caulobacter rhizosphaerae</name>
    <dbReference type="NCBI Taxonomy" id="2010972"/>
    <lineage>
        <taxon>Bacteria</taxon>
        <taxon>Pseudomonadati</taxon>
        <taxon>Pseudomonadota</taxon>
        <taxon>Alphaproteobacteria</taxon>
        <taxon>Caulobacterales</taxon>
        <taxon>Caulobacteraceae</taxon>
        <taxon>Caulobacter</taxon>
    </lineage>
</organism>
<dbReference type="InterPro" id="IPR052176">
    <property type="entry name" value="Glycosyl_Hydrlase_43_Enz"/>
</dbReference>
<evidence type="ECO:0000256" key="4">
    <source>
        <dbReference type="ARBA" id="ARBA00023277"/>
    </source>
</evidence>
<dbReference type="InterPro" id="IPR006710">
    <property type="entry name" value="Glyco_hydro_43"/>
</dbReference>
<evidence type="ECO:0000256" key="3">
    <source>
        <dbReference type="ARBA" id="ARBA00022801"/>
    </source>
</evidence>
<keyword evidence="9" id="KW-1185">Reference proteome</keyword>
<feature type="chain" id="PRO_5047060606" description="Glycosyl hydrolase family 43" evidence="7">
    <location>
        <begin position="17"/>
        <end position="341"/>
    </location>
</feature>
<name>A0ABU1N6G6_9CAUL</name>